<dbReference type="EMBL" id="VKHS01000218">
    <property type="protein sequence ID" value="MBB0230100.1"/>
    <property type="molecule type" value="Genomic_DNA"/>
</dbReference>
<dbReference type="PANTHER" id="PTHR43156">
    <property type="entry name" value="STAGE II SPORULATION PROTEIN E-RELATED"/>
    <property type="match status" value="1"/>
</dbReference>
<reference evidence="5" key="1">
    <citation type="submission" date="2019-10" db="EMBL/GenBank/DDBJ databases">
        <title>Streptomyces sp. nov., a novel actinobacterium isolated from alkaline environment.</title>
        <authorList>
            <person name="Golinska P."/>
        </authorList>
    </citation>
    <scope>NUCLEOTIDE SEQUENCE [LARGE SCALE GENOMIC DNA]</scope>
    <source>
        <strain evidence="5">DSM 42108</strain>
    </source>
</reference>
<dbReference type="SUPFAM" id="SSF55781">
    <property type="entry name" value="GAF domain-like"/>
    <property type="match status" value="1"/>
</dbReference>
<dbReference type="InterPro" id="IPR001932">
    <property type="entry name" value="PPM-type_phosphatase-like_dom"/>
</dbReference>
<dbReference type="Pfam" id="PF01590">
    <property type="entry name" value="GAF"/>
    <property type="match status" value="1"/>
</dbReference>
<dbReference type="Gene3D" id="3.60.40.10">
    <property type="entry name" value="PPM-type phosphatase domain"/>
    <property type="match status" value="1"/>
</dbReference>
<evidence type="ECO:0000259" key="2">
    <source>
        <dbReference type="SMART" id="SM00065"/>
    </source>
</evidence>
<dbReference type="Proteomes" id="UP000530234">
    <property type="component" value="Unassembled WGS sequence"/>
</dbReference>
<dbReference type="AlphaFoldDB" id="A0A7W3T356"/>
<evidence type="ECO:0000256" key="1">
    <source>
        <dbReference type="ARBA" id="ARBA00022801"/>
    </source>
</evidence>
<keyword evidence="5" id="KW-1185">Reference proteome</keyword>
<protein>
    <submittedName>
        <fullName evidence="4">SpoIIE family protein phosphatase</fullName>
    </submittedName>
</protein>
<proteinExistence type="predicted"/>
<evidence type="ECO:0000313" key="5">
    <source>
        <dbReference type="Proteomes" id="UP000530234"/>
    </source>
</evidence>
<dbReference type="InterPro" id="IPR003018">
    <property type="entry name" value="GAF"/>
</dbReference>
<dbReference type="SMART" id="SM00065">
    <property type="entry name" value="GAF"/>
    <property type="match status" value="1"/>
</dbReference>
<evidence type="ECO:0000259" key="3">
    <source>
        <dbReference type="SMART" id="SM00331"/>
    </source>
</evidence>
<sequence length="455" mass="47610">MFAGGLRADGLPAALSDPARLAAVEATGLLDTGPEDAFEDLARVAATSTGCGRAFITLVDEHRSFWKSCVGVDVRKISERGSPVEESFCYFLVGLGGQPFVVENAAEDPRTAGHPSVRPMRIGAWAGYPVRGPGGEVLGSMCVIDENPRVWRPAELTALAAMARSVGNEINLRSALATTREALVRARGALETSNTLARSLQDSLLPPVVQKVPGLETAASYLPAAGGTAVVGDFYDLFHVRGPWWSTVMGDVCGKGVEAAKVTALARYTLRAEAGRSLSPATVLDHLNSALLDQRRGERFLTAVHVTFRTTPKGVTGRLCTAGHPPALVRRADGRVREVGRHGSLLGVLPEVHLTDVRFRLAPGDTLLLYTDGATEARARRTGDAGPPSLFGEAALAAALADCEGLDAEGIVRRLGEVIAEYSGGWAGDDTALLAVRVPPGPPSDGGEADPAGGS</sequence>
<dbReference type="PANTHER" id="PTHR43156:SF2">
    <property type="entry name" value="STAGE II SPORULATION PROTEIN E"/>
    <property type="match status" value="1"/>
</dbReference>
<keyword evidence="1" id="KW-0378">Hydrolase</keyword>
<comment type="caution">
    <text evidence="4">The sequence shown here is derived from an EMBL/GenBank/DDBJ whole genome shotgun (WGS) entry which is preliminary data.</text>
</comment>
<dbReference type="InterPro" id="IPR029016">
    <property type="entry name" value="GAF-like_dom_sf"/>
</dbReference>
<dbReference type="InterPro" id="IPR052016">
    <property type="entry name" value="Bact_Sigma-Reg"/>
</dbReference>
<dbReference type="InterPro" id="IPR036457">
    <property type="entry name" value="PPM-type-like_dom_sf"/>
</dbReference>
<evidence type="ECO:0000313" key="4">
    <source>
        <dbReference type="EMBL" id="MBB0230100.1"/>
    </source>
</evidence>
<feature type="domain" description="GAF" evidence="2">
    <location>
        <begin position="33"/>
        <end position="180"/>
    </location>
</feature>
<organism evidence="4 5">
    <name type="scientific">Streptomyces calidiresistens</name>
    <dbReference type="NCBI Taxonomy" id="1485586"/>
    <lineage>
        <taxon>Bacteria</taxon>
        <taxon>Bacillati</taxon>
        <taxon>Actinomycetota</taxon>
        <taxon>Actinomycetes</taxon>
        <taxon>Kitasatosporales</taxon>
        <taxon>Streptomycetaceae</taxon>
        <taxon>Streptomyces</taxon>
    </lineage>
</organism>
<gene>
    <name evidence="4" type="ORF">FOE67_11355</name>
</gene>
<feature type="domain" description="PPM-type phosphatase" evidence="3">
    <location>
        <begin position="215"/>
        <end position="438"/>
    </location>
</feature>
<dbReference type="Gene3D" id="3.30.450.40">
    <property type="match status" value="1"/>
</dbReference>
<dbReference type="GO" id="GO:0016791">
    <property type="term" value="F:phosphatase activity"/>
    <property type="evidence" value="ECO:0007669"/>
    <property type="project" value="TreeGrafter"/>
</dbReference>
<dbReference type="Pfam" id="PF07228">
    <property type="entry name" value="SpoIIE"/>
    <property type="match status" value="1"/>
</dbReference>
<name>A0A7W3T356_9ACTN</name>
<accession>A0A7W3T356</accession>
<dbReference type="SMART" id="SM00331">
    <property type="entry name" value="PP2C_SIG"/>
    <property type="match status" value="1"/>
</dbReference>